<evidence type="ECO:0000313" key="1">
    <source>
        <dbReference type="EMBL" id="CAF2832048.1"/>
    </source>
</evidence>
<reference evidence="1" key="1">
    <citation type="submission" date="2021-02" db="EMBL/GenBank/DDBJ databases">
        <authorList>
            <person name="Bekaert M."/>
        </authorList>
    </citation>
    <scope>NUCLEOTIDE SEQUENCE</scope>
    <source>
        <strain evidence="1">IoA-00</strain>
    </source>
</reference>
<dbReference type="EMBL" id="HG994592">
    <property type="protein sequence ID" value="CAF2832048.1"/>
    <property type="molecule type" value="Genomic_DNA"/>
</dbReference>
<name>A0A7R8CIF9_LEPSM</name>
<dbReference type="AlphaFoldDB" id="A0A7R8CIF9"/>
<gene>
    <name evidence="1" type="ORF">LSAA_4346</name>
</gene>
<dbReference type="Proteomes" id="UP000675881">
    <property type="component" value="Chromosome 13"/>
</dbReference>
<organism evidence="1 2">
    <name type="scientific">Lepeophtheirus salmonis</name>
    <name type="common">Salmon louse</name>
    <name type="synonym">Caligus salmonis</name>
    <dbReference type="NCBI Taxonomy" id="72036"/>
    <lineage>
        <taxon>Eukaryota</taxon>
        <taxon>Metazoa</taxon>
        <taxon>Ecdysozoa</taxon>
        <taxon>Arthropoda</taxon>
        <taxon>Crustacea</taxon>
        <taxon>Multicrustacea</taxon>
        <taxon>Hexanauplia</taxon>
        <taxon>Copepoda</taxon>
        <taxon>Siphonostomatoida</taxon>
        <taxon>Caligidae</taxon>
        <taxon>Lepeophtheirus</taxon>
    </lineage>
</organism>
<dbReference type="PANTHER" id="PTHR34179">
    <property type="entry name" value="TUMOR PROTEIN P53-INDUCIBLE PROTEIN 13"/>
    <property type="match status" value="1"/>
</dbReference>
<sequence>MATLIIDLCSIFFFLRTLDHVCHIYDKNRVKWGVLNSACDDGKAKIEVDWKDDPRAYVCYNPREPILPVYKEPKLHCDSLPKNYMPLHFCMNETIKYNSTVPTYGDHRPIWPKFGEYEYVPPQRWLHNIEHGAVVMLYHPCTHHAVVDELRQLVKGCIRKHVITPYNEIPEERPLSLVAWGCHLSMSYVDKKTVFEFIRSKGLHGPEGMYPKEGQYTYKLKKLAIPPKGSDLEDSKLCPQI</sequence>
<dbReference type="Pfam" id="PF11303">
    <property type="entry name" value="DUF3105"/>
    <property type="match status" value="1"/>
</dbReference>
<accession>A0A7R8CIF9</accession>
<evidence type="ECO:0000313" key="2">
    <source>
        <dbReference type="Proteomes" id="UP000675881"/>
    </source>
</evidence>
<dbReference type="GO" id="GO:0005737">
    <property type="term" value="C:cytoplasm"/>
    <property type="evidence" value="ECO:0007669"/>
    <property type="project" value="TreeGrafter"/>
</dbReference>
<dbReference type="PANTHER" id="PTHR34179:SF1">
    <property type="entry name" value="TUMOR PROTEIN P53-INDUCIBLE PROTEIN 13"/>
    <property type="match status" value="1"/>
</dbReference>
<protein>
    <submittedName>
        <fullName evidence="1">(salmon louse) hypothetical protein</fullName>
    </submittedName>
</protein>
<proteinExistence type="predicted"/>
<dbReference type="InterPro" id="IPR021454">
    <property type="entry name" value="DUF3105"/>
</dbReference>
<dbReference type="OrthoDB" id="5960270at2759"/>
<keyword evidence="2" id="KW-1185">Reference proteome</keyword>